<protein>
    <submittedName>
        <fullName evidence="1">Cytolysin</fullName>
    </submittedName>
</protein>
<dbReference type="RefSeq" id="XP_060327600.1">
    <property type="nucleotide sequence ID" value="XM_060469916.1"/>
</dbReference>
<gene>
    <name evidence="1" type="ORF">EV420DRAFT_1482654</name>
</gene>
<accession>A0AA39MYV3</accession>
<dbReference type="AlphaFoldDB" id="A0AA39MYV3"/>
<dbReference type="Proteomes" id="UP001175211">
    <property type="component" value="Unassembled WGS sequence"/>
</dbReference>
<dbReference type="SUPFAM" id="SSF56973">
    <property type="entry name" value="Aerolisin/ETX pore-forming domain"/>
    <property type="match status" value="1"/>
</dbReference>
<keyword evidence="2" id="KW-1185">Reference proteome</keyword>
<organism evidence="1 2">
    <name type="scientific">Armillaria tabescens</name>
    <name type="common">Ringless honey mushroom</name>
    <name type="synonym">Agaricus tabescens</name>
    <dbReference type="NCBI Taxonomy" id="1929756"/>
    <lineage>
        <taxon>Eukaryota</taxon>
        <taxon>Fungi</taxon>
        <taxon>Dikarya</taxon>
        <taxon>Basidiomycota</taxon>
        <taxon>Agaricomycotina</taxon>
        <taxon>Agaricomycetes</taxon>
        <taxon>Agaricomycetidae</taxon>
        <taxon>Agaricales</taxon>
        <taxon>Marasmiineae</taxon>
        <taxon>Physalacriaceae</taxon>
        <taxon>Desarmillaria</taxon>
    </lineage>
</organism>
<proteinExistence type="predicted"/>
<dbReference type="GeneID" id="85353464"/>
<name>A0AA39MYV3_ARMTA</name>
<evidence type="ECO:0000313" key="1">
    <source>
        <dbReference type="EMBL" id="KAK0451263.1"/>
    </source>
</evidence>
<comment type="caution">
    <text evidence="1">The sequence shown here is derived from an EMBL/GenBank/DDBJ whole genome shotgun (WGS) entry which is preliminary data.</text>
</comment>
<evidence type="ECO:0000313" key="2">
    <source>
        <dbReference type="Proteomes" id="UP001175211"/>
    </source>
</evidence>
<dbReference type="EMBL" id="JAUEPS010000034">
    <property type="protein sequence ID" value="KAK0451263.1"/>
    <property type="molecule type" value="Genomic_DNA"/>
</dbReference>
<sequence length="283" mass="31282">MAGVRTSWEDLSNLGWYKQQVYNTLNAQRGNTMKGLGDMALNEGFAEDWGWYCYNVTKGDAYEVGNTVNNASKTATVWYYDNRNNSQPFNTTWTETWSTTETASLSVTRSSSISLQWSVTIGSVASSDFTITSSNETASTQSKESTHTLQNVWEITVGPGETLSILRTQLTTNGKSAYNLRYGLSDGGLIATKGDRYNDHYYWGFSANYYLNSPGGTMVFDGLSQSNSFSHEIVRNDGSQRASSSVIKLAKPTTVTEIDNGKRTVLQYAFPAKNDDTPPEGHQ</sequence>
<reference evidence="1" key="1">
    <citation type="submission" date="2023-06" db="EMBL/GenBank/DDBJ databases">
        <authorList>
            <consortium name="Lawrence Berkeley National Laboratory"/>
            <person name="Ahrendt S."/>
            <person name="Sahu N."/>
            <person name="Indic B."/>
            <person name="Wong-Bajracharya J."/>
            <person name="Merenyi Z."/>
            <person name="Ke H.-M."/>
            <person name="Monk M."/>
            <person name="Kocsube S."/>
            <person name="Drula E."/>
            <person name="Lipzen A."/>
            <person name="Balint B."/>
            <person name="Henrissat B."/>
            <person name="Andreopoulos B."/>
            <person name="Martin F.M."/>
            <person name="Harder C.B."/>
            <person name="Rigling D."/>
            <person name="Ford K.L."/>
            <person name="Foster G.D."/>
            <person name="Pangilinan J."/>
            <person name="Papanicolaou A."/>
            <person name="Barry K."/>
            <person name="LaButti K."/>
            <person name="Viragh M."/>
            <person name="Koriabine M."/>
            <person name="Yan M."/>
            <person name="Riley R."/>
            <person name="Champramary S."/>
            <person name="Plett K.L."/>
            <person name="Tsai I.J."/>
            <person name="Slot J."/>
            <person name="Sipos G."/>
            <person name="Plett J."/>
            <person name="Nagy L.G."/>
            <person name="Grigoriev I.V."/>
        </authorList>
    </citation>
    <scope>NUCLEOTIDE SEQUENCE</scope>
    <source>
        <strain evidence="1">CCBAS 213</strain>
    </source>
</reference>